<evidence type="ECO:0000256" key="5">
    <source>
        <dbReference type="ARBA" id="ARBA00022574"/>
    </source>
</evidence>
<dbReference type="PROSITE" id="PS50082">
    <property type="entry name" value="WD_REPEATS_2"/>
    <property type="match status" value="5"/>
</dbReference>
<evidence type="ECO:0000256" key="6">
    <source>
        <dbReference type="ARBA" id="ARBA00022737"/>
    </source>
</evidence>
<feature type="coiled-coil region" evidence="10">
    <location>
        <begin position="187"/>
        <end position="214"/>
    </location>
</feature>
<evidence type="ECO:0000256" key="11">
    <source>
        <dbReference type="SAM" id="MobiDB-lite"/>
    </source>
</evidence>
<dbReference type="OrthoDB" id="19711at2759"/>
<evidence type="ECO:0000313" key="14">
    <source>
        <dbReference type="Proteomes" id="UP000019804"/>
    </source>
</evidence>
<dbReference type="SUPFAM" id="SSF81383">
    <property type="entry name" value="F-box domain"/>
    <property type="match status" value="1"/>
</dbReference>
<comment type="subunit">
    <text evidence="3">Component of the SCF(sconB) E3 ubiquitin ligase complex.</text>
</comment>
<evidence type="ECO:0000256" key="2">
    <source>
        <dbReference type="ARBA" id="ARBA00007968"/>
    </source>
</evidence>
<dbReference type="GeneID" id="63694164"/>
<comment type="function">
    <text evidence="1">Component of the SCF(sconB) E3 ubiquitin ligase complex involved in the regulation of sulfur metabolite repression, probably by mediating the inactivation or degradation of the metR transcription factor.</text>
</comment>
<dbReference type="InterPro" id="IPR001810">
    <property type="entry name" value="F-box_dom"/>
</dbReference>
<comment type="similarity">
    <text evidence="2">Belongs to the WD repeat MET30/SCONB/SCON-2 family.</text>
</comment>
<evidence type="ECO:0000313" key="13">
    <source>
        <dbReference type="EMBL" id="EYE94710.1"/>
    </source>
</evidence>
<gene>
    <name evidence="13" type="ORF">EURHEDRAFT_378164</name>
</gene>
<dbReference type="PRINTS" id="PR00320">
    <property type="entry name" value="GPROTEINBRPT"/>
</dbReference>
<evidence type="ECO:0000256" key="8">
    <source>
        <dbReference type="ARBA" id="ARBA00032113"/>
    </source>
</evidence>
<dbReference type="Gene3D" id="2.130.10.10">
    <property type="entry name" value="YVTN repeat-like/Quinoprotein amine dehydrogenase"/>
    <property type="match status" value="2"/>
</dbReference>
<dbReference type="CDD" id="cd00200">
    <property type="entry name" value="WD40"/>
    <property type="match status" value="1"/>
</dbReference>
<dbReference type="RefSeq" id="XP_040638398.1">
    <property type="nucleotide sequence ID" value="XM_040779040.1"/>
</dbReference>
<dbReference type="PROSITE" id="PS50181">
    <property type="entry name" value="FBOX"/>
    <property type="match status" value="1"/>
</dbReference>
<feature type="repeat" description="WD" evidence="9">
    <location>
        <begin position="597"/>
        <end position="638"/>
    </location>
</feature>
<keyword evidence="14" id="KW-1185">Reference proteome</keyword>
<dbReference type="Pfam" id="PF00400">
    <property type="entry name" value="WD40"/>
    <property type="match status" value="6"/>
</dbReference>
<protein>
    <recommendedName>
        <fullName evidence="4">Probable E3 ubiquitin ligase complex SCF subunit sconB</fullName>
    </recommendedName>
    <alternativeName>
        <fullName evidence="8">Sulfur controller B</fullName>
    </alternativeName>
    <alternativeName>
        <fullName evidence="7">Sulfur metabolite repression control protein B</fullName>
    </alternativeName>
</protein>
<feature type="domain" description="F-box" evidence="12">
    <location>
        <begin position="244"/>
        <end position="290"/>
    </location>
</feature>
<keyword evidence="5 9" id="KW-0853">WD repeat</keyword>
<dbReference type="HOGENOM" id="CLU_000288_103_4_1"/>
<dbReference type="Gene3D" id="1.20.1280.50">
    <property type="match status" value="1"/>
</dbReference>
<dbReference type="Pfam" id="PF12937">
    <property type="entry name" value="F-box-like"/>
    <property type="match status" value="1"/>
</dbReference>
<evidence type="ECO:0000256" key="9">
    <source>
        <dbReference type="PROSITE-ProRule" id="PRU00221"/>
    </source>
</evidence>
<reference evidence="14" key="1">
    <citation type="journal article" date="2014" name="Nat. Commun.">
        <title>Genomic adaptations of the halophilic Dead Sea filamentous fungus Eurotium rubrum.</title>
        <authorList>
            <person name="Kis-Papo T."/>
            <person name="Weig A.R."/>
            <person name="Riley R."/>
            <person name="Persoh D."/>
            <person name="Salamov A."/>
            <person name="Sun H."/>
            <person name="Lipzen A."/>
            <person name="Wasser S.P."/>
            <person name="Rambold G."/>
            <person name="Grigoriev I.V."/>
            <person name="Nevo E."/>
        </authorList>
    </citation>
    <scope>NUCLEOTIDE SEQUENCE [LARGE SCALE GENOMIC DNA]</scope>
    <source>
        <strain evidence="14">CBS 135680</strain>
    </source>
</reference>
<sequence>MTTRDAATIAPSRRRPSVSFRTRPRTATTSGALPPGLEHQEWDGLAFAEECHEQEEDQVPDDTSQSAEAVPRRRPSRSFSNLRHPVDGLRALGRRLSVTIRNKSSKQTLQSQLDDTHIDNGGRSYHFSSGSWDARSRNPSFKYSINRRPSLNSVSALHSFYAPTASVPAPIPGHGLEPPILPNDMGAGSAARAAAAAQNEMARVERDAVKSRDAKITLDSESGIGIDLRDRTDGSETELAVVRLDPVRHLPSEITSQVLSYLDPKSLMQAELVSHAWNEQAVSRHVWRHVFRRAYRHRRPSATSSKKKQSAGLGKTLPNQDWKRMFLVRRALEHRWKEGKAAAIYLHGHKDSVYCAQFDENKIITGSRDRTIRVWDAHYPWPCLKIIGPPPGDVPGIGPVNNPIQQSAGKSPFLTICPPSTASAGIVTPMEQPSDYHSASILCLQFDNEIMVTGSSDYSCIVWDIKNDYKPIRRLEGHRAGVLDVCFDDRYIVSCSKDTTICVWDRHTGALVKKLLGHRGPVNAVQLRGDLVVSASGDGVAKLWNITSGLCVKEFPSKDRGLACVEFSDDARTILTGGNDQVIYQFDANSGEMVNELKGHVGLVRSLHLDSLNQRIVSGSYDMSVKVFDVQSGELSIDLPGWTTSWMLSVKSDYRRVVATSQDSRAVIMDFGYGLDGIDLLEG</sequence>
<feature type="compositionally biased region" description="Polar residues" evidence="11">
    <location>
        <begin position="102"/>
        <end position="113"/>
    </location>
</feature>
<dbReference type="EMBL" id="KK088425">
    <property type="protein sequence ID" value="EYE94710.1"/>
    <property type="molecule type" value="Genomic_DNA"/>
</dbReference>
<feature type="repeat" description="WD" evidence="9">
    <location>
        <begin position="475"/>
        <end position="514"/>
    </location>
</feature>
<evidence type="ECO:0000259" key="12">
    <source>
        <dbReference type="PROSITE" id="PS50181"/>
    </source>
</evidence>
<evidence type="ECO:0000256" key="4">
    <source>
        <dbReference type="ARBA" id="ARBA00015819"/>
    </source>
</evidence>
<dbReference type="SMART" id="SM00320">
    <property type="entry name" value="WD40"/>
    <property type="match status" value="6"/>
</dbReference>
<accession>A0A017SEP0</accession>
<dbReference type="SMART" id="SM00256">
    <property type="entry name" value="FBOX"/>
    <property type="match status" value="1"/>
</dbReference>
<evidence type="ECO:0000256" key="10">
    <source>
        <dbReference type="SAM" id="Coils"/>
    </source>
</evidence>
<dbReference type="SUPFAM" id="SSF50978">
    <property type="entry name" value="WD40 repeat-like"/>
    <property type="match status" value="1"/>
</dbReference>
<organism evidence="13 14">
    <name type="scientific">Aspergillus ruber (strain CBS 135680)</name>
    <dbReference type="NCBI Taxonomy" id="1388766"/>
    <lineage>
        <taxon>Eukaryota</taxon>
        <taxon>Fungi</taxon>
        <taxon>Dikarya</taxon>
        <taxon>Ascomycota</taxon>
        <taxon>Pezizomycotina</taxon>
        <taxon>Eurotiomycetes</taxon>
        <taxon>Eurotiomycetidae</taxon>
        <taxon>Eurotiales</taxon>
        <taxon>Aspergillaceae</taxon>
        <taxon>Aspergillus</taxon>
        <taxon>Aspergillus subgen. Aspergillus</taxon>
    </lineage>
</organism>
<keyword evidence="6" id="KW-0677">Repeat</keyword>
<dbReference type="AlphaFoldDB" id="A0A017SEP0"/>
<feature type="repeat" description="WD" evidence="9">
    <location>
        <begin position="434"/>
        <end position="467"/>
    </location>
</feature>
<evidence type="ECO:0000256" key="1">
    <source>
        <dbReference type="ARBA" id="ARBA00002730"/>
    </source>
</evidence>
<feature type="region of interest" description="Disordered" evidence="11">
    <location>
        <begin position="102"/>
        <end position="121"/>
    </location>
</feature>
<dbReference type="PANTHER" id="PTHR22847:SF745">
    <property type="entry name" value="F-BOX_WD REPEAT-CONTAINING PROTEIN 7"/>
    <property type="match status" value="1"/>
</dbReference>
<dbReference type="InterPro" id="IPR020472">
    <property type="entry name" value="WD40_PAC1"/>
</dbReference>
<feature type="repeat" description="WD" evidence="9">
    <location>
        <begin position="346"/>
        <end position="376"/>
    </location>
</feature>
<dbReference type="InterPro" id="IPR036047">
    <property type="entry name" value="F-box-like_dom_sf"/>
</dbReference>
<dbReference type="STRING" id="1388766.A0A017SEP0"/>
<dbReference type="InterPro" id="IPR001680">
    <property type="entry name" value="WD40_rpt"/>
</dbReference>
<evidence type="ECO:0000256" key="3">
    <source>
        <dbReference type="ARBA" id="ARBA00011725"/>
    </source>
</evidence>
<keyword evidence="10" id="KW-0175">Coiled coil</keyword>
<proteinExistence type="inferred from homology"/>
<evidence type="ECO:0000256" key="7">
    <source>
        <dbReference type="ARBA" id="ARBA00030034"/>
    </source>
</evidence>
<feature type="repeat" description="WD" evidence="9">
    <location>
        <begin position="515"/>
        <end position="554"/>
    </location>
</feature>
<dbReference type="PANTHER" id="PTHR22847">
    <property type="entry name" value="WD40 REPEAT PROTEIN"/>
    <property type="match status" value="1"/>
</dbReference>
<dbReference type="InterPro" id="IPR036322">
    <property type="entry name" value="WD40_repeat_dom_sf"/>
</dbReference>
<dbReference type="Proteomes" id="UP000019804">
    <property type="component" value="Unassembled WGS sequence"/>
</dbReference>
<name>A0A017SEP0_ASPRC</name>
<feature type="region of interest" description="Disordered" evidence="11">
    <location>
        <begin position="1"/>
        <end position="84"/>
    </location>
</feature>
<dbReference type="InterPro" id="IPR015943">
    <property type="entry name" value="WD40/YVTN_repeat-like_dom_sf"/>
</dbReference>
<dbReference type="PROSITE" id="PS00678">
    <property type="entry name" value="WD_REPEATS_1"/>
    <property type="match status" value="2"/>
</dbReference>
<dbReference type="InterPro" id="IPR019775">
    <property type="entry name" value="WD40_repeat_CS"/>
</dbReference>
<dbReference type="PROSITE" id="PS50294">
    <property type="entry name" value="WD_REPEATS_REGION"/>
    <property type="match status" value="4"/>
</dbReference>